<gene>
    <name evidence="2" type="ORF">J2Y00_005120</name>
</gene>
<dbReference type="InterPro" id="IPR036291">
    <property type="entry name" value="NAD(P)-bd_dom_sf"/>
</dbReference>
<dbReference type="InterPro" id="IPR020843">
    <property type="entry name" value="ER"/>
</dbReference>
<dbReference type="SUPFAM" id="SSF51735">
    <property type="entry name" value="NAD(P)-binding Rossmann-fold domains"/>
    <property type="match status" value="1"/>
</dbReference>
<organism evidence="2 3">
    <name type="scientific">Deinococcus soli</name>
    <name type="common">ex Cha et al. 2016</name>
    <dbReference type="NCBI Taxonomy" id="1309411"/>
    <lineage>
        <taxon>Bacteria</taxon>
        <taxon>Thermotogati</taxon>
        <taxon>Deinococcota</taxon>
        <taxon>Deinococci</taxon>
        <taxon>Deinococcales</taxon>
        <taxon>Deinococcaceae</taxon>
        <taxon>Deinococcus</taxon>
    </lineage>
</organism>
<dbReference type="PANTHER" id="PTHR44013">
    <property type="entry name" value="ZINC-TYPE ALCOHOL DEHYDROGENASE-LIKE PROTEIN C16A3.02C"/>
    <property type="match status" value="1"/>
</dbReference>
<protein>
    <submittedName>
        <fullName evidence="2">NADPH:quinone reductase-like Zn-dependent oxidoreductase</fullName>
    </submittedName>
</protein>
<dbReference type="Proteomes" id="UP001185331">
    <property type="component" value="Unassembled WGS sequence"/>
</dbReference>
<evidence type="ECO:0000259" key="1">
    <source>
        <dbReference type="SMART" id="SM00829"/>
    </source>
</evidence>
<dbReference type="InterPro" id="IPR013154">
    <property type="entry name" value="ADH-like_N"/>
</dbReference>
<dbReference type="InterPro" id="IPR052733">
    <property type="entry name" value="Chloroplast_QOR"/>
</dbReference>
<dbReference type="EMBL" id="JAVDQK010000037">
    <property type="protein sequence ID" value="MDR6221484.1"/>
    <property type="molecule type" value="Genomic_DNA"/>
</dbReference>
<dbReference type="RefSeq" id="WP_309859558.1">
    <property type="nucleotide sequence ID" value="NZ_JAVDQJ010000037.1"/>
</dbReference>
<dbReference type="GO" id="GO:0016491">
    <property type="term" value="F:oxidoreductase activity"/>
    <property type="evidence" value="ECO:0007669"/>
    <property type="project" value="InterPro"/>
</dbReference>
<dbReference type="Gene3D" id="3.90.180.10">
    <property type="entry name" value="Medium-chain alcohol dehydrogenases, catalytic domain"/>
    <property type="match status" value="1"/>
</dbReference>
<accession>A0AAE3XJ70</accession>
<dbReference type="SUPFAM" id="SSF50129">
    <property type="entry name" value="GroES-like"/>
    <property type="match status" value="1"/>
</dbReference>
<evidence type="ECO:0000313" key="2">
    <source>
        <dbReference type="EMBL" id="MDR6221484.1"/>
    </source>
</evidence>
<dbReference type="SMART" id="SM00829">
    <property type="entry name" value="PKS_ER"/>
    <property type="match status" value="1"/>
</dbReference>
<dbReference type="AlphaFoldDB" id="A0AAE3XJ70"/>
<dbReference type="CDD" id="cd05289">
    <property type="entry name" value="MDR_like_2"/>
    <property type="match status" value="1"/>
</dbReference>
<evidence type="ECO:0000313" key="3">
    <source>
        <dbReference type="Proteomes" id="UP001185331"/>
    </source>
</evidence>
<dbReference type="Pfam" id="PF13602">
    <property type="entry name" value="ADH_zinc_N_2"/>
    <property type="match status" value="1"/>
</dbReference>
<reference evidence="2" key="1">
    <citation type="submission" date="2023-07" db="EMBL/GenBank/DDBJ databases">
        <title>Sorghum-associated microbial communities from plants grown in Nebraska, USA.</title>
        <authorList>
            <person name="Schachtman D."/>
        </authorList>
    </citation>
    <scope>NUCLEOTIDE SEQUENCE</scope>
    <source>
        <strain evidence="2">BE330</strain>
    </source>
</reference>
<feature type="domain" description="Enoyl reductase (ER)" evidence="1">
    <location>
        <begin position="10"/>
        <end position="312"/>
    </location>
</feature>
<dbReference type="Gene3D" id="3.40.50.720">
    <property type="entry name" value="NAD(P)-binding Rossmann-like Domain"/>
    <property type="match status" value="1"/>
</dbReference>
<sequence length="314" mass="33084">MRAALVTTFGDPSVLEIRETPWPYATRDEVLIHVHASSVNGTDLGLRTGKGPFRLAVRLPFTPGFDVAGTVVACGPQVTAFTVGDPVFALLGHGGGGAAEYVAVRQSRVSRAPSRIPLVHAAAVPLAGLTALQGLRRGAALHTRTRARVLVVGASGGIGSFAVQFAKLYGAHVTAVARAEKQMFVRSLGADETCTAQELQSQPSPTWDVILDAAPLMTLSTAQPLLSPGGTLVSVRAIPAEAAEVLALAHLRGTPRFHGVQTRERGQDLSMLTHLIDTGKLRVPIHRIYPLDEIQAAHQEAEGPHVQGKVVVTS</sequence>
<name>A0AAE3XJ70_9DEIO</name>
<proteinExistence type="predicted"/>
<dbReference type="InterPro" id="IPR011032">
    <property type="entry name" value="GroES-like_sf"/>
</dbReference>
<dbReference type="Pfam" id="PF08240">
    <property type="entry name" value="ADH_N"/>
    <property type="match status" value="1"/>
</dbReference>
<comment type="caution">
    <text evidence="2">The sequence shown here is derived from an EMBL/GenBank/DDBJ whole genome shotgun (WGS) entry which is preliminary data.</text>
</comment>
<dbReference type="PANTHER" id="PTHR44013:SF1">
    <property type="entry name" value="ZINC-TYPE ALCOHOL DEHYDROGENASE-LIKE PROTEIN C16A3.02C"/>
    <property type="match status" value="1"/>
</dbReference>